<sequence length="188" mass="19492">MTAVPATLATGTPGTYLEWRPVAPPYGPREQFAAGRQAAAAALAAAGSVVRTVPRVVGGRPEFPRGYPGSIAHTDRLAVAVVVPGAAGVGVDIEDAVLTRRVVDFVLYESERRSLLAPAGDYSPVELFSAKEAAFKALDGTAAGDGLLFWRIGLARSDAGLVAAFDGLSVPVWVRSEGGCSFALAVRR</sequence>
<gene>
    <name evidence="4" type="ORF">Van01_30520</name>
</gene>
<dbReference type="EMBL" id="BOOZ01000015">
    <property type="protein sequence ID" value="GIJ09838.1"/>
    <property type="molecule type" value="Genomic_DNA"/>
</dbReference>
<dbReference type="PANTHER" id="PTHR38096:SF1">
    <property type="entry name" value="ENTEROBACTIN SYNTHASE COMPONENT D"/>
    <property type="match status" value="1"/>
</dbReference>
<dbReference type="Pfam" id="PF17837">
    <property type="entry name" value="4PPT_N"/>
    <property type="match status" value="1"/>
</dbReference>
<evidence type="ECO:0000259" key="2">
    <source>
        <dbReference type="Pfam" id="PF01648"/>
    </source>
</evidence>
<keyword evidence="5" id="KW-1185">Reference proteome</keyword>
<comment type="caution">
    <text evidence="4">The sequence shown here is derived from an EMBL/GenBank/DDBJ whole genome shotgun (WGS) entry which is preliminary data.</text>
</comment>
<dbReference type="InterPro" id="IPR041354">
    <property type="entry name" value="4PPT_N"/>
</dbReference>
<reference evidence="4 5" key="1">
    <citation type="submission" date="2021-01" db="EMBL/GenBank/DDBJ databases">
        <title>Whole genome shotgun sequence of Verrucosispora andamanensis NBRC 109075.</title>
        <authorList>
            <person name="Komaki H."/>
            <person name="Tamura T."/>
        </authorList>
    </citation>
    <scope>NUCLEOTIDE SEQUENCE [LARGE SCALE GENOMIC DNA]</scope>
    <source>
        <strain evidence="4 5">NBRC 109075</strain>
    </source>
</reference>
<dbReference type="InterPro" id="IPR037143">
    <property type="entry name" value="4-PPantetheinyl_Trfase_dom_sf"/>
</dbReference>
<evidence type="ECO:0008006" key="6">
    <source>
        <dbReference type="Google" id="ProtNLM"/>
    </source>
</evidence>
<dbReference type="InterPro" id="IPR003542">
    <property type="entry name" value="Enbac_synth_compD-like"/>
</dbReference>
<dbReference type="PANTHER" id="PTHR38096">
    <property type="entry name" value="ENTEROBACTIN SYNTHASE COMPONENT D"/>
    <property type="match status" value="1"/>
</dbReference>
<dbReference type="RefSeq" id="WP_204007365.1">
    <property type="nucleotide sequence ID" value="NZ_BOOZ01000015.1"/>
</dbReference>
<organism evidence="4 5">
    <name type="scientific">Micromonospora andamanensis</name>
    <dbReference type="NCBI Taxonomy" id="1287068"/>
    <lineage>
        <taxon>Bacteria</taxon>
        <taxon>Bacillati</taxon>
        <taxon>Actinomycetota</taxon>
        <taxon>Actinomycetes</taxon>
        <taxon>Micromonosporales</taxon>
        <taxon>Micromonosporaceae</taxon>
        <taxon>Micromonospora</taxon>
    </lineage>
</organism>
<feature type="domain" description="4'-phosphopantetheinyl transferase N-terminal" evidence="3">
    <location>
        <begin position="29"/>
        <end position="82"/>
    </location>
</feature>
<dbReference type="Proteomes" id="UP000647017">
    <property type="component" value="Unassembled WGS sequence"/>
</dbReference>
<protein>
    <recommendedName>
        <fullName evidence="6">4'-phosphopantetheinyl transferase superfamily protein</fullName>
    </recommendedName>
</protein>
<dbReference type="SUPFAM" id="SSF56214">
    <property type="entry name" value="4'-phosphopantetheinyl transferase"/>
    <property type="match status" value="1"/>
</dbReference>
<keyword evidence="1" id="KW-0808">Transferase</keyword>
<dbReference type="InterPro" id="IPR008278">
    <property type="entry name" value="4-PPantetheinyl_Trfase_dom"/>
</dbReference>
<evidence type="ECO:0000259" key="3">
    <source>
        <dbReference type="Pfam" id="PF17837"/>
    </source>
</evidence>
<evidence type="ECO:0000313" key="4">
    <source>
        <dbReference type="EMBL" id="GIJ09838.1"/>
    </source>
</evidence>
<name>A0ABQ4HW20_9ACTN</name>
<accession>A0ABQ4HW20</accession>
<feature type="domain" description="4'-phosphopantetheinyl transferase" evidence="2">
    <location>
        <begin position="88"/>
        <end position="158"/>
    </location>
</feature>
<dbReference type="Pfam" id="PF01648">
    <property type="entry name" value="ACPS"/>
    <property type="match status" value="1"/>
</dbReference>
<evidence type="ECO:0000256" key="1">
    <source>
        <dbReference type="ARBA" id="ARBA00022679"/>
    </source>
</evidence>
<evidence type="ECO:0000313" key="5">
    <source>
        <dbReference type="Proteomes" id="UP000647017"/>
    </source>
</evidence>
<proteinExistence type="predicted"/>